<dbReference type="AlphaFoldDB" id="A0A4V2F5G2"/>
<dbReference type="OrthoDB" id="9794041at2"/>
<dbReference type="Proteomes" id="UP000292927">
    <property type="component" value="Unassembled WGS sequence"/>
</dbReference>
<evidence type="ECO:0000313" key="1">
    <source>
        <dbReference type="EMBL" id="RZS92709.1"/>
    </source>
</evidence>
<dbReference type="InterPro" id="IPR023168">
    <property type="entry name" value="GatB_Yqey_C_2"/>
</dbReference>
<dbReference type="InterPro" id="IPR003789">
    <property type="entry name" value="Asn/Gln_tRNA_amidoTrase-B-like"/>
</dbReference>
<evidence type="ECO:0000313" key="2">
    <source>
        <dbReference type="Proteomes" id="UP000292927"/>
    </source>
</evidence>
<dbReference type="PANTHER" id="PTHR28055:SF1">
    <property type="entry name" value="ALTERED INHERITANCE OF MITOCHONDRIA PROTEIN 41, MITOCHONDRIAL"/>
    <property type="match status" value="1"/>
</dbReference>
<evidence type="ECO:0008006" key="3">
    <source>
        <dbReference type="Google" id="ProtNLM"/>
    </source>
</evidence>
<dbReference type="Gene3D" id="1.10.10.410">
    <property type="match status" value="1"/>
</dbReference>
<reference evidence="1 2" key="1">
    <citation type="submission" date="2019-02" db="EMBL/GenBank/DDBJ databases">
        <title>Genomic Encyclopedia of Type Strains, Phase IV (KMG-IV): sequencing the most valuable type-strain genomes for metagenomic binning, comparative biology and taxonomic classification.</title>
        <authorList>
            <person name="Goeker M."/>
        </authorList>
    </citation>
    <scope>NUCLEOTIDE SEQUENCE [LARGE SCALE GENOMIC DNA]</scope>
    <source>
        <strain evidence="1 2">DSM 29486</strain>
    </source>
</reference>
<organism evidence="1 2">
    <name type="scientific">Cuneatibacter caecimuris</name>
    <dbReference type="NCBI Taxonomy" id="1796618"/>
    <lineage>
        <taxon>Bacteria</taxon>
        <taxon>Bacillati</taxon>
        <taxon>Bacillota</taxon>
        <taxon>Clostridia</taxon>
        <taxon>Lachnospirales</taxon>
        <taxon>Lachnospiraceae</taxon>
        <taxon>Cuneatibacter</taxon>
    </lineage>
</organism>
<dbReference type="Pfam" id="PF09424">
    <property type="entry name" value="YqeY"/>
    <property type="match status" value="1"/>
</dbReference>
<protein>
    <recommendedName>
        <fullName evidence="3">GatB/YqeY domain-containing protein</fullName>
    </recommendedName>
</protein>
<name>A0A4V2F5G2_9FIRM</name>
<comment type="caution">
    <text evidence="1">The sequence shown here is derived from an EMBL/GenBank/DDBJ whole genome shotgun (WGS) entry which is preliminary data.</text>
</comment>
<dbReference type="GO" id="GO:0016884">
    <property type="term" value="F:carbon-nitrogen ligase activity, with glutamine as amido-N-donor"/>
    <property type="evidence" value="ECO:0007669"/>
    <property type="project" value="InterPro"/>
</dbReference>
<dbReference type="RefSeq" id="WP_130436238.1">
    <property type="nucleotide sequence ID" value="NZ_SGXF01000008.1"/>
</dbReference>
<proteinExistence type="predicted"/>
<accession>A0A4V2F5G2</accession>
<dbReference type="SUPFAM" id="SSF89095">
    <property type="entry name" value="GatB/YqeY motif"/>
    <property type="match status" value="1"/>
</dbReference>
<dbReference type="InterPro" id="IPR019004">
    <property type="entry name" value="YqeY/Aim41"/>
</dbReference>
<gene>
    <name evidence="1" type="ORF">EV209_3007</name>
</gene>
<keyword evidence="2" id="KW-1185">Reference proteome</keyword>
<dbReference type="EMBL" id="SGXF01000008">
    <property type="protein sequence ID" value="RZS92709.1"/>
    <property type="molecule type" value="Genomic_DNA"/>
</dbReference>
<dbReference type="Gene3D" id="1.10.1510.10">
    <property type="entry name" value="Uncharacterised protein YqeY/AIM41 PF09424, N-terminal domain"/>
    <property type="match status" value="1"/>
</dbReference>
<sequence length="148" mass="16685">MSKIDIVRAAMVSAMKSGDRARKDACSMLLSVLKNAAIDVRRDLTEDEENSVVLKEIKQTQETLDTTPAERTDIIEQCRLRISVYQEFAPRLMNEEEIRAVILEVLEILQIETPGPKDKGRIMKELMPRVKGRADGKLVNQILASMSS</sequence>
<dbReference type="InterPro" id="IPR042184">
    <property type="entry name" value="YqeY/Aim41_N"/>
</dbReference>
<dbReference type="PANTHER" id="PTHR28055">
    <property type="entry name" value="ALTERED INHERITANCE OF MITOCHONDRIA PROTEIN 41, MITOCHONDRIAL"/>
    <property type="match status" value="1"/>
</dbReference>